<dbReference type="Gene3D" id="1.20.910.10">
    <property type="entry name" value="Heme oxygenase-like"/>
    <property type="match status" value="1"/>
</dbReference>
<comment type="caution">
    <text evidence="1">The sequence shown here is derived from an EMBL/GenBank/DDBJ whole genome shotgun (WGS) entry which is preliminary data.</text>
</comment>
<gene>
    <name evidence="1" type="primary">g12704</name>
    <name evidence="1" type="ORF">VP750_LOCUS11294</name>
</gene>
<protein>
    <submittedName>
        <fullName evidence="1">G12704 protein</fullName>
    </submittedName>
</protein>
<sequence length="324" mass="36688">MMSSAMHAAWCTVPTRSTGLALPLGRVLPQAQRRCIRVVNVMSPSRQELVTAPRHSEQISRQADSAMITREAVQSLEADLDNGESVKALRRFNRLLSNLPAETWEPKLRKVMGELAYNLESFNPAFTAVLLKVQSTIGHSDYVARDLALKNLIQPLAGEYGMHNGQEQAKTHRELFSEFYRDLLKEPLEDVLAICPRPLASLQLFQRMMHDIMTGGQTSDPIDQACYAMGYNLAIEYLADYEKTWMLDSFRSLNQTVLQEQRRPLTEWLFLEVHAEGEAEHAAIGHAAVVGFVPAQKQEILRRAMMDHDRDFAVFYNALADMLQ</sequence>
<dbReference type="EMBL" id="CAXHTA020000020">
    <property type="protein sequence ID" value="CAL5229388.1"/>
    <property type="molecule type" value="Genomic_DNA"/>
</dbReference>
<keyword evidence="2" id="KW-1185">Reference proteome</keyword>
<dbReference type="Proteomes" id="UP001497392">
    <property type="component" value="Unassembled WGS sequence"/>
</dbReference>
<reference evidence="1 2" key="1">
    <citation type="submission" date="2024-06" db="EMBL/GenBank/DDBJ databases">
        <authorList>
            <person name="Kraege A."/>
            <person name="Thomma B."/>
        </authorList>
    </citation>
    <scope>NUCLEOTIDE SEQUENCE [LARGE SCALE GENOMIC DNA]</scope>
</reference>
<proteinExistence type="predicted"/>
<organism evidence="1 2">
    <name type="scientific">Coccomyxa viridis</name>
    <dbReference type="NCBI Taxonomy" id="1274662"/>
    <lineage>
        <taxon>Eukaryota</taxon>
        <taxon>Viridiplantae</taxon>
        <taxon>Chlorophyta</taxon>
        <taxon>core chlorophytes</taxon>
        <taxon>Trebouxiophyceae</taxon>
        <taxon>Trebouxiophyceae incertae sedis</taxon>
        <taxon>Coccomyxaceae</taxon>
        <taxon>Coccomyxa</taxon>
    </lineage>
</organism>
<dbReference type="InterPro" id="IPR016084">
    <property type="entry name" value="Haem_Oase-like_multi-hlx"/>
</dbReference>
<accession>A0ABP1GGI5</accession>
<name>A0ABP1GGI5_9CHLO</name>
<evidence type="ECO:0000313" key="1">
    <source>
        <dbReference type="EMBL" id="CAL5229388.1"/>
    </source>
</evidence>
<evidence type="ECO:0000313" key="2">
    <source>
        <dbReference type="Proteomes" id="UP001497392"/>
    </source>
</evidence>